<gene>
    <name evidence="1" type="ORF">ABID43_003984</name>
</gene>
<dbReference type="InterPro" id="IPR009363">
    <property type="entry name" value="Phage_Mu_Gp16"/>
</dbReference>
<name>A0ABV2L993_9HYPH</name>
<reference evidence="1 2" key="1">
    <citation type="submission" date="2024-06" db="EMBL/GenBank/DDBJ databases">
        <title>Genomic Encyclopedia of Type Strains, Phase IV (KMG-IV): sequencing the most valuable type-strain genomes for metagenomic binning, comparative biology and taxonomic classification.</title>
        <authorList>
            <person name="Goeker M."/>
        </authorList>
    </citation>
    <scope>NUCLEOTIDE SEQUENCE [LARGE SCALE GENOMIC DNA]</scope>
    <source>
        <strain evidence="1 2">DSM 21331</strain>
    </source>
</reference>
<proteinExistence type="predicted"/>
<evidence type="ECO:0000313" key="1">
    <source>
        <dbReference type="EMBL" id="MET3694422.1"/>
    </source>
</evidence>
<dbReference type="Proteomes" id="UP001549145">
    <property type="component" value="Unassembled WGS sequence"/>
</dbReference>
<protein>
    <submittedName>
        <fullName evidence="1">Uncharacterized protein</fullName>
    </submittedName>
</protein>
<dbReference type="RefSeq" id="WP_238280419.1">
    <property type="nucleotide sequence ID" value="NZ_BPQL01000085.1"/>
</dbReference>
<sequence length="279" mass="30878">MIRPAQLKLIARAREAVASDPDEFAGILRRCGGVDTVDALTAQGFARLMDHFTVIRFQCRQRPILSATTRKLIEATAQQLSLSPHVYAADLRGYGGVADLRDLGGRGLIDLLSRWEQRGLDVAAFVAARRTITPAKVRLIQVARKRNAMEDKRYYSMLQGYGGVVSASDLDGRGFDLCMAFLEAEGFEREPLAVEKPGFGRRPGFASPEQVELIRALWREWSGSEVEAELNTWLERYHRASTLRFLTAASAGKVITALKAMKGRAQARKDVQLAGRAVT</sequence>
<dbReference type="EMBL" id="JBEPMM010000014">
    <property type="protein sequence ID" value="MET3694422.1"/>
    <property type="molecule type" value="Genomic_DNA"/>
</dbReference>
<keyword evidence="2" id="KW-1185">Reference proteome</keyword>
<accession>A0ABV2L993</accession>
<evidence type="ECO:0000313" key="2">
    <source>
        <dbReference type="Proteomes" id="UP001549145"/>
    </source>
</evidence>
<comment type="caution">
    <text evidence="1">The sequence shown here is derived from an EMBL/GenBank/DDBJ whole genome shotgun (WGS) entry which is preliminary data.</text>
</comment>
<dbReference type="Pfam" id="PF06252">
    <property type="entry name" value="GemA"/>
    <property type="match status" value="1"/>
</dbReference>
<organism evidence="1 2">
    <name type="scientific">Methylobacterium goesingense</name>
    <dbReference type="NCBI Taxonomy" id="243690"/>
    <lineage>
        <taxon>Bacteria</taxon>
        <taxon>Pseudomonadati</taxon>
        <taxon>Pseudomonadota</taxon>
        <taxon>Alphaproteobacteria</taxon>
        <taxon>Hyphomicrobiales</taxon>
        <taxon>Methylobacteriaceae</taxon>
        <taxon>Methylobacterium</taxon>
    </lineage>
</organism>